<accession>A0A348HGQ6</accession>
<feature type="transmembrane region" description="Helical" evidence="6">
    <location>
        <begin position="184"/>
        <end position="204"/>
    </location>
</feature>
<reference evidence="8 9" key="1">
    <citation type="submission" date="2018-09" db="EMBL/GenBank/DDBJ databases">
        <title>Zymobacter palmae IAM14233 (=T109) whole genome analysis.</title>
        <authorList>
            <person name="Yanase H."/>
        </authorList>
    </citation>
    <scope>NUCLEOTIDE SEQUENCE [LARGE SCALE GENOMIC DNA]</scope>
    <source>
        <strain evidence="8 9">IAM14233</strain>
    </source>
</reference>
<dbReference type="InterPro" id="IPR020846">
    <property type="entry name" value="MFS_dom"/>
</dbReference>
<feature type="transmembrane region" description="Helical" evidence="6">
    <location>
        <begin position="315"/>
        <end position="337"/>
    </location>
</feature>
<dbReference type="Gene3D" id="1.20.1250.20">
    <property type="entry name" value="MFS general substrate transporter like domains"/>
    <property type="match status" value="2"/>
</dbReference>
<dbReference type="GO" id="GO:0016020">
    <property type="term" value="C:membrane"/>
    <property type="evidence" value="ECO:0007669"/>
    <property type="project" value="UniProtKB-SubCell"/>
</dbReference>
<dbReference type="KEGG" id="zpl:ZBT109_2062"/>
<evidence type="ECO:0000256" key="5">
    <source>
        <dbReference type="ARBA" id="ARBA00023136"/>
    </source>
</evidence>
<keyword evidence="4 6" id="KW-1133">Transmembrane helix</keyword>
<evidence type="ECO:0000256" key="4">
    <source>
        <dbReference type="ARBA" id="ARBA00022989"/>
    </source>
</evidence>
<feature type="transmembrane region" description="Helical" evidence="6">
    <location>
        <begin position="248"/>
        <end position="268"/>
    </location>
</feature>
<feature type="transmembrane region" description="Helical" evidence="6">
    <location>
        <begin position="23"/>
        <end position="45"/>
    </location>
</feature>
<feature type="transmembrane region" description="Helical" evidence="6">
    <location>
        <begin position="57"/>
        <end position="77"/>
    </location>
</feature>
<feature type="transmembrane region" description="Helical" evidence="6">
    <location>
        <begin position="89"/>
        <end position="108"/>
    </location>
</feature>
<dbReference type="PANTHER" id="PTHR43791:SF36">
    <property type="entry name" value="TRANSPORTER, PUTATIVE (AFU_ORTHOLOGUE AFUA_6G08340)-RELATED"/>
    <property type="match status" value="1"/>
</dbReference>
<evidence type="ECO:0000313" key="9">
    <source>
        <dbReference type="Proteomes" id="UP000267342"/>
    </source>
</evidence>
<feature type="transmembrane region" description="Helical" evidence="6">
    <location>
        <begin position="343"/>
        <end position="365"/>
    </location>
</feature>
<keyword evidence="3 6" id="KW-0812">Transmembrane</keyword>
<evidence type="ECO:0000256" key="6">
    <source>
        <dbReference type="SAM" id="Phobius"/>
    </source>
</evidence>
<keyword evidence="2" id="KW-0813">Transport</keyword>
<name>A0A348HGQ6_9GAMM</name>
<feature type="domain" description="Major facilitator superfamily (MFS) profile" evidence="7">
    <location>
        <begin position="23"/>
        <end position="434"/>
    </location>
</feature>
<dbReference type="Pfam" id="PF07690">
    <property type="entry name" value="MFS_1"/>
    <property type="match status" value="1"/>
</dbReference>
<evidence type="ECO:0000256" key="1">
    <source>
        <dbReference type="ARBA" id="ARBA00004141"/>
    </source>
</evidence>
<dbReference type="CDD" id="cd17319">
    <property type="entry name" value="MFS_ExuT_GudP_like"/>
    <property type="match status" value="1"/>
</dbReference>
<comment type="subcellular location">
    <subcellularLocation>
        <location evidence="1">Membrane</location>
        <topology evidence="1">Multi-pass membrane protein</topology>
    </subcellularLocation>
</comment>
<dbReference type="SUPFAM" id="SSF103473">
    <property type="entry name" value="MFS general substrate transporter"/>
    <property type="match status" value="1"/>
</dbReference>
<feature type="transmembrane region" description="Helical" evidence="6">
    <location>
        <begin position="377"/>
        <end position="398"/>
    </location>
</feature>
<protein>
    <submittedName>
        <fullName evidence="8">Permeases of the major facilitator</fullName>
    </submittedName>
</protein>
<keyword evidence="5 6" id="KW-0472">Membrane</keyword>
<sequence length="435" mass="47865">MTSLSALDQQAASSAYRKISWRLLPFLLLCYILAFLDRINIGFAQQHMQQDLHLSDVAYGIGAGIFFLGYVLFELPSNLLLTRIGMRKTVSRIMVLWGLTSVSMMFVSGERSFYVLRVLLGIFEAGFAPAMFYYCTQWFPKRRLGGALAVLGLTGPIAGIVGAPLSSALIIHMDGVLSLAGWRWLFLVEGLPSVLVGIVAWFVIVDEPTKARWLTDAERKAVVSTLLEDQQHTAAHTRLGALLKDYRLYLLVVGYFCFIAGIYLPHYWLPKLIGQAGFSGMRVGWLAAIPSAFMLITIIPFARHSDRLSERRWHTALPMAASALLLAFVTYVMAGFIELPFALFYAVLTAAIVSMYLAYVVFWSIPRELFVTGPMAAGGIALINSIGLCGGFISPIVVGYLRDATGSMTMPFLLFTATIAVGALAFALVRPSRDT</sequence>
<dbReference type="PROSITE" id="PS50850">
    <property type="entry name" value="MFS"/>
    <property type="match status" value="1"/>
</dbReference>
<dbReference type="PANTHER" id="PTHR43791">
    <property type="entry name" value="PERMEASE-RELATED"/>
    <property type="match status" value="1"/>
</dbReference>
<keyword evidence="9" id="KW-1185">Reference proteome</keyword>
<dbReference type="InterPro" id="IPR036259">
    <property type="entry name" value="MFS_trans_sf"/>
</dbReference>
<dbReference type="OrthoDB" id="9773957at2"/>
<dbReference type="EMBL" id="AP018933">
    <property type="protein sequence ID" value="BBG30808.1"/>
    <property type="molecule type" value="Genomic_DNA"/>
</dbReference>
<dbReference type="FunFam" id="1.20.1250.20:FF:000018">
    <property type="entry name" value="MFS transporter permease"/>
    <property type="match status" value="1"/>
</dbReference>
<feature type="transmembrane region" description="Helical" evidence="6">
    <location>
        <begin position="283"/>
        <end position="303"/>
    </location>
</feature>
<dbReference type="RefSeq" id="WP_051523703.1">
    <property type="nucleotide sequence ID" value="NZ_AP018933.1"/>
</dbReference>
<feature type="transmembrane region" description="Helical" evidence="6">
    <location>
        <begin position="114"/>
        <end position="135"/>
    </location>
</feature>
<evidence type="ECO:0000256" key="3">
    <source>
        <dbReference type="ARBA" id="ARBA00022692"/>
    </source>
</evidence>
<feature type="transmembrane region" description="Helical" evidence="6">
    <location>
        <begin position="147"/>
        <end position="172"/>
    </location>
</feature>
<evidence type="ECO:0000313" key="8">
    <source>
        <dbReference type="EMBL" id="BBG30808.1"/>
    </source>
</evidence>
<evidence type="ECO:0000256" key="2">
    <source>
        <dbReference type="ARBA" id="ARBA00022448"/>
    </source>
</evidence>
<dbReference type="InterPro" id="IPR011701">
    <property type="entry name" value="MFS"/>
</dbReference>
<dbReference type="Proteomes" id="UP000267342">
    <property type="component" value="Chromosome"/>
</dbReference>
<dbReference type="AlphaFoldDB" id="A0A348HGQ6"/>
<feature type="transmembrane region" description="Helical" evidence="6">
    <location>
        <begin position="410"/>
        <end position="429"/>
    </location>
</feature>
<dbReference type="GO" id="GO:0022857">
    <property type="term" value="F:transmembrane transporter activity"/>
    <property type="evidence" value="ECO:0007669"/>
    <property type="project" value="InterPro"/>
</dbReference>
<dbReference type="STRING" id="1123510.GCA_000620025_01221"/>
<gene>
    <name evidence="8" type="ORF">ZBT109_2062</name>
</gene>
<organism evidence="8 9">
    <name type="scientific">Zymobacter palmae</name>
    <dbReference type="NCBI Taxonomy" id="33074"/>
    <lineage>
        <taxon>Bacteria</taxon>
        <taxon>Pseudomonadati</taxon>
        <taxon>Pseudomonadota</taxon>
        <taxon>Gammaproteobacteria</taxon>
        <taxon>Oceanospirillales</taxon>
        <taxon>Halomonadaceae</taxon>
        <taxon>Zymobacter group</taxon>
        <taxon>Zymobacter</taxon>
    </lineage>
</organism>
<proteinExistence type="predicted"/>
<evidence type="ECO:0000259" key="7">
    <source>
        <dbReference type="PROSITE" id="PS50850"/>
    </source>
</evidence>